<dbReference type="SUPFAM" id="SSF56672">
    <property type="entry name" value="DNA/RNA polymerases"/>
    <property type="match status" value="1"/>
</dbReference>
<keyword evidence="2" id="KW-1185">Reference proteome</keyword>
<dbReference type="OrthoDB" id="5984724at2759"/>
<dbReference type="InterPro" id="IPR043502">
    <property type="entry name" value="DNA/RNA_pol_sf"/>
</dbReference>
<evidence type="ECO:0000313" key="2">
    <source>
        <dbReference type="Proteomes" id="UP000007819"/>
    </source>
</evidence>
<dbReference type="GeneID" id="103309123"/>
<dbReference type="GO" id="GO:0071897">
    <property type="term" value="P:DNA biosynthetic process"/>
    <property type="evidence" value="ECO:0007669"/>
    <property type="project" value="UniProtKB-ARBA"/>
</dbReference>
<organism evidence="1 2">
    <name type="scientific">Acyrthosiphon pisum</name>
    <name type="common">Pea aphid</name>
    <dbReference type="NCBI Taxonomy" id="7029"/>
    <lineage>
        <taxon>Eukaryota</taxon>
        <taxon>Metazoa</taxon>
        <taxon>Ecdysozoa</taxon>
        <taxon>Arthropoda</taxon>
        <taxon>Hexapoda</taxon>
        <taxon>Insecta</taxon>
        <taxon>Pterygota</taxon>
        <taxon>Neoptera</taxon>
        <taxon>Paraneoptera</taxon>
        <taxon>Hemiptera</taxon>
        <taxon>Sternorrhyncha</taxon>
        <taxon>Aphidomorpha</taxon>
        <taxon>Aphidoidea</taxon>
        <taxon>Aphididae</taxon>
        <taxon>Macrosiphini</taxon>
        <taxon>Acyrthosiphon</taxon>
    </lineage>
</organism>
<proteinExistence type="predicted"/>
<dbReference type="EnsemblMetazoa" id="XM_008183801.1">
    <property type="protein sequence ID" value="XP_008182023.1"/>
    <property type="gene ID" value="LOC103309123"/>
</dbReference>
<dbReference type="AlphaFoldDB" id="A0A8R2F7X1"/>
<dbReference type="PANTHER" id="PTHR47331:SF1">
    <property type="entry name" value="GAG-LIKE PROTEIN"/>
    <property type="match status" value="1"/>
</dbReference>
<dbReference type="KEGG" id="api:103309123"/>
<reference evidence="1" key="2">
    <citation type="submission" date="2022-06" db="UniProtKB">
        <authorList>
            <consortium name="EnsemblMetazoa"/>
        </authorList>
    </citation>
    <scope>IDENTIFICATION</scope>
</reference>
<accession>A0A8R2F7X1</accession>
<sequence>MVHRFWQVEEPDTATFHDDGRYEAVYSAERYRDTTGLYVVSMPLKPLHRNEPFPGSRQINTLRFQNLERKLQADNVLYTAYKQFMSEYESLGHMSIAADAGTYYIPNHQVFNADSKKRVVFEASAKASSLLSLNQCLHTVPKLQLDILDILTRFRLHRFVFTANVCKMYWKILMRPEYRSFQHMFRCSSPLEALKEYRLNTVTYGVNCALFLA</sequence>
<dbReference type="RefSeq" id="XP_008182023.1">
    <property type="nucleotide sequence ID" value="XM_008183801.1"/>
</dbReference>
<reference evidence="2" key="1">
    <citation type="submission" date="2010-06" db="EMBL/GenBank/DDBJ databases">
        <authorList>
            <person name="Jiang H."/>
            <person name="Abraham K."/>
            <person name="Ali S."/>
            <person name="Alsbrooks S.L."/>
            <person name="Anim B.N."/>
            <person name="Anosike U.S."/>
            <person name="Attaway T."/>
            <person name="Bandaranaike D.P."/>
            <person name="Battles P.K."/>
            <person name="Bell S.N."/>
            <person name="Bell A.V."/>
            <person name="Beltran B."/>
            <person name="Bickham C."/>
            <person name="Bustamante Y."/>
            <person name="Caleb T."/>
            <person name="Canada A."/>
            <person name="Cardenas V."/>
            <person name="Carter K."/>
            <person name="Chacko J."/>
            <person name="Chandrabose M.N."/>
            <person name="Chavez D."/>
            <person name="Chavez A."/>
            <person name="Chen L."/>
            <person name="Chu H.-S."/>
            <person name="Claassen K.J."/>
            <person name="Cockrell R."/>
            <person name="Collins M."/>
            <person name="Cooper J.A."/>
            <person name="Cree A."/>
            <person name="Curry S.M."/>
            <person name="Da Y."/>
            <person name="Dao M.D."/>
            <person name="Das B."/>
            <person name="Davila M.-L."/>
            <person name="Davy-Carroll L."/>
            <person name="Denson S."/>
            <person name="Dinh H."/>
            <person name="Ebong V.E."/>
            <person name="Edwards J.R."/>
            <person name="Egan A."/>
            <person name="El-Daye J."/>
            <person name="Escobedo L."/>
            <person name="Fernandez S."/>
            <person name="Fernando P.R."/>
            <person name="Flagg N."/>
            <person name="Forbes L.D."/>
            <person name="Fowler R.G."/>
            <person name="Fu Q."/>
            <person name="Gabisi R.A."/>
            <person name="Ganer J."/>
            <person name="Garbino Pronczuk A."/>
            <person name="Garcia R.M."/>
            <person name="Garner T."/>
            <person name="Garrett T.E."/>
            <person name="Gonzalez D.A."/>
            <person name="Hamid H."/>
            <person name="Hawkins E.S."/>
            <person name="Hirani K."/>
            <person name="Hogues M.E."/>
            <person name="Hollins B."/>
            <person name="Hsiao C.-H."/>
            <person name="Jabil R."/>
            <person name="James M.L."/>
            <person name="Jhangiani S.N."/>
            <person name="Johnson B."/>
            <person name="Johnson Q."/>
            <person name="Joshi V."/>
            <person name="Kalu J.B."/>
            <person name="Kam C."/>
            <person name="Kashfia A."/>
            <person name="Keebler J."/>
            <person name="Kisamo H."/>
            <person name="Kovar C.L."/>
            <person name="Lago L.A."/>
            <person name="Lai C.-Y."/>
            <person name="Laidlaw J."/>
            <person name="Lara F."/>
            <person name="Le T.-K."/>
            <person name="Lee S.L."/>
            <person name="Legall F.H."/>
            <person name="Lemon S.J."/>
            <person name="Lewis L.R."/>
            <person name="Li B."/>
            <person name="Liu Y."/>
            <person name="Liu Y.-S."/>
            <person name="Lopez J."/>
            <person name="Lozado R.J."/>
            <person name="Lu J."/>
            <person name="Madu R.C."/>
            <person name="Maheshwari M."/>
            <person name="Maheshwari R."/>
            <person name="Malloy K."/>
            <person name="Martinez E."/>
            <person name="Mathew T."/>
            <person name="Mercado I.C."/>
            <person name="Mercado C."/>
            <person name="Meyer B."/>
            <person name="Montgomery K."/>
            <person name="Morgan M.B."/>
            <person name="Munidasa M."/>
            <person name="Nazareth L.V."/>
            <person name="Nelson J."/>
            <person name="Ng B.M."/>
            <person name="Nguyen N.B."/>
            <person name="Nguyen P.Q."/>
            <person name="Nguyen T."/>
            <person name="Obregon M."/>
            <person name="Okwuonu G.O."/>
            <person name="Onwere C.G."/>
            <person name="Orozco G."/>
            <person name="Parra A."/>
            <person name="Patel S."/>
            <person name="Patil S."/>
            <person name="Perez A."/>
            <person name="Perez Y."/>
            <person name="Pham C."/>
            <person name="Primus E.L."/>
            <person name="Pu L.-L."/>
            <person name="Puazo M."/>
            <person name="Qin X."/>
            <person name="Quiroz J.B."/>
            <person name="Reese J."/>
            <person name="Richards S."/>
            <person name="Rives C.M."/>
            <person name="Robberts R."/>
            <person name="Ruiz S.J."/>
            <person name="Ruiz M.J."/>
            <person name="Santibanez J."/>
            <person name="Schneider B.W."/>
            <person name="Sisson I."/>
            <person name="Smith M."/>
            <person name="Sodergren E."/>
            <person name="Song X.-Z."/>
            <person name="Song B.B."/>
            <person name="Summersgill H."/>
            <person name="Thelus R."/>
            <person name="Thornton R.D."/>
            <person name="Trejos Z.Y."/>
            <person name="Usmani K."/>
            <person name="Vattathil S."/>
            <person name="Villasana D."/>
            <person name="Walker D.L."/>
            <person name="Wang S."/>
            <person name="Wang K."/>
            <person name="White C.S."/>
            <person name="Williams A.C."/>
            <person name="Williamson J."/>
            <person name="Wilson K."/>
            <person name="Woghiren I.O."/>
            <person name="Woodworth J.R."/>
            <person name="Worley K.C."/>
            <person name="Wright R.A."/>
            <person name="Wu W."/>
            <person name="Young L."/>
            <person name="Zhang L."/>
            <person name="Zhang J."/>
            <person name="Zhu Y."/>
            <person name="Muzny D.M."/>
            <person name="Weinstock G."/>
            <person name="Gibbs R.A."/>
        </authorList>
    </citation>
    <scope>NUCLEOTIDE SEQUENCE [LARGE SCALE GENOMIC DNA]</scope>
    <source>
        <strain evidence="2">LSR1</strain>
    </source>
</reference>
<dbReference type="Proteomes" id="UP000007819">
    <property type="component" value="Chromosome X"/>
</dbReference>
<name>A0A8R2F7X1_ACYPI</name>
<evidence type="ECO:0000313" key="1">
    <source>
        <dbReference type="EnsemblMetazoa" id="XP_008182023.1"/>
    </source>
</evidence>
<dbReference type="PANTHER" id="PTHR47331">
    <property type="entry name" value="PHD-TYPE DOMAIN-CONTAINING PROTEIN"/>
    <property type="match status" value="1"/>
</dbReference>
<protein>
    <submittedName>
        <fullName evidence="1">Uncharacterized protein</fullName>
    </submittedName>
</protein>